<comment type="caution">
    <text evidence="11">The sequence shown here is derived from an EMBL/GenBank/DDBJ whole genome shotgun (WGS) entry which is preliminary data.</text>
</comment>
<dbReference type="PROSITE" id="PS00188">
    <property type="entry name" value="BIOTIN"/>
    <property type="match status" value="1"/>
</dbReference>
<dbReference type="Gene3D" id="3.30.470.20">
    <property type="entry name" value="ATP-grasp fold, B domain"/>
    <property type="match status" value="1"/>
</dbReference>
<dbReference type="PANTHER" id="PTHR18866:SF128">
    <property type="entry name" value="UREA AMIDOLYASE"/>
    <property type="match status" value="1"/>
</dbReference>
<keyword evidence="6" id="KW-0092">Biotin</keyword>
<feature type="domain" description="ATP-grasp" evidence="9">
    <location>
        <begin position="120"/>
        <end position="317"/>
    </location>
</feature>
<organism evidence="11 12">
    <name type="scientific">Saccharomonospora amisosensis</name>
    <dbReference type="NCBI Taxonomy" id="1128677"/>
    <lineage>
        <taxon>Bacteria</taxon>
        <taxon>Bacillati</taxon>
        <taxon>Actinomycetota</taxon>
        <taxon>Actinomycetes</taxon>
        <taxon>Pseudonocardiales</taxon>
        <taxon>Pseudonocardiaceae</taxon>
        <taxon>Saccharomonospora</taxon>
    </lineage>
</organism>
<evidence type="ECO:0000313" key="11">
    <source>
        <dbReference type="EMBL" id="NIJ12582.1"/>
    </source>
</evidence>
<dbReference type="InterPro" id="IPR016185">
    <property type="entry name" value="PreATP-grasp_dom_sf"/>
</dbReference>
<dbReference type="InterPro" id="IPR001882">
    <property type="entry name" value="Biotin_BS"/>
</dbReference>
<dbReference type="Pfam" id="PF00289">
    <property type="entry name" value="Biotin_carb_N"/>
    <property type="match status" value="1"/>
</dbReference>
<dbReference type="GO" id="GO:0004847">
    <property type="term" value="F:urea carboxylase activity"/>
    <property type="evidence" value="ECO:0007669"/>
    <property type="project" value="UniProtKB-EC"/>
</dbReference>
<dbReference type="RefSeq" id="WP_167171540.1">
    <property type="nucleotide sequence ID" value="NZ_JAAOYM010000001.1"/>
</dbReference>
<dbReference type="InterPro" id="IPR050856">
    <property type="entry name" value="Biotin_carboxylase_complex"/>
</dbReference>
<dbReference type="InterPro" id="IPR003833">
    <property type="entry name" value="CT_C_D"/>
</dbReference>
<dbReference type="NCBIfam" id="TIGR00724">
    <property type="entry name" value="urea_amlyse_rel"/>
    <property type="match status" value="1"/>
</dbReference>
<dbReference type="PROSITE" id="PS50968">
    <property type="entry name" value="BIOTINYL_LIPOYL"/>
    <property type="match status" value="1"/>
</dbReference>
<dbReference type="FunFam" id="3.40.50.20:FF:000010">
    <property type="entry name" value="Propionyl-CoA carboxylase subunit alpha"/>
    <property type="match status" value="1"/>
</dbReference>
<evidence type="ECO:0000256" key="2">
    <source>
        <dbReference type="ARBA" id="ARBA00022598"/>
    </source>
</evidence>
<dbReference type="PROSITE" id="PS00867">
    <property type="entry name" value="CPSASE_2"/>
    <property type="match status" value="1"/>
</dbReference>
<dbReference type="InterPro" id="IPR011053">
    <property type="entry name" value="Single_hybrid_motif"/>
</dbReference>
<dbReference type="SUPFAM" id="SSF51246">
    <property type="entry name" value="Rudiment single hybrid motif"/>
    <property type="match status" value="1"/>
</dbReference>
<evidence type="ECO:0000259" key="8">
    <source>
        <dbReference type="PROSITE" id="PS50968"/>
    </source>
</evidence>
<accession>A0A7X5ZR89</accession>
<dbReference type="EMBL" id="JAAOYM010000001">
    <property type="protein sequence ID" value="NIJ12582.1"/>
    <property type="molecule type" value="Genomic_DNA"/>
</dbReference>
<dbReference type="InterPro" id="IPR011761">
    <property type="entry name" value="ATP-grasp"/>
</dbReference>
<dbReference type="PANTHER" id="PTHR18866">
    <property type="entry name" value="CARBOXYLASE:PYRUVATE/ACETYL-COA/PROPIONYL-COA CARBOXYLASE"/>
    <property type="match status" value="1"/>
</dbReference>
<dbReference type="InterPro" id="IPR014084">
    <property type="entry name" value="Urea_COase"/>
</dbReference>
<dbReference type="SMART" id="SM00797">
    <property type="entry name" value="AHS2"/>
    <property type="match status" value="1"/>
</dbReference>
<proteinExistence type="predicted"/>
<dbReference type="GO" id="GO:0016787">
    <property type="term" value="F:hydrolase activity"/>
    <property type="evidence" value="ECO:0007669"/>
    <property type="project" value="UniProtKB-KW"/>
</dbReference>
<dbReference type="InterPro" id="IPR000089">
    <property type="entry name" value="Biotin_lipoyl"/>
</dbReference>
<dbReference type="Gene3D" id="2.40.100.10">
    <property type="entry name" value="Cyclophilin-like"/>
    <property type="match status" value="2"/>
</dbReference>
<dbReference type="AlphaFoldDB" id="A0A7X5ZR89"/>
<feature type="domain" description="Biotin carboxylation" evidence="10">
    <location>
        <begin position="1"/>
        <end position="449"/>
    </location>
</feature>
<dbReference type="SUPFAM" id="SSF160467">
    <property type="entry name" value="PH0987 N-terminal domain-like"/>
    <property type="match status" value="1"/>
</dbReference>
<dbReference type="Pfam" id="PF02785">
    <property type="entry name" value="Biotin_carb_C"/>
    <property type="match status" value="1"/>
</dbReference>
<evidence type="ECO:0000256" key="3">
    <source>
        <dbReference type="ARBA" id="ARBA00022741"/>
    </source>
</evidence>
<dbReference type="InterPro" id="IPR005479">
    <property type="entry name" value="CPAse_ATP-bd"/>
</dbReference>
<evidence type="ECO:0000259" key="9">
    <source>
        <dbReference type="PROSITE" id="PS50975"/>
    </source>
</evidence>
<dbReference type="Pfam" id="PF00364">
    <property type="entry name" value="Biotin_lipoyl"/>
    <property type="match status" value="1"/>
</dbReference>
<dbReference type="Pfam" id="PF02682">
    <property type="entry name" value="CT_C_D"/>
    <property type="match status" value="1"/>
</dbReference>
<evidence type="ECO:0000259" key="10">
    <source>
        <dbReference type="PROSITE" id="PS50979"/>
    </source>
</evidence>
<dbReference type="Pfam" id="PF02786">
    <property type="entry name" value="CPSase_L_D2"/>
    <property type="match status" value="1"/>
</dbReference>
<dbReference type="InterPro" id="IPR005482">
    <property type="entry name" value="Biotin_COase_C"/>
</dbReference>
<keyword evidence="3 7" id="KW-0547">Nucleotide-binding</keyword>
<dbReference type="CDD" id="cd06850">
    <property type="entry name" value="biotinyl_domain"/>
    <property type="match status" value="1"/>
</dbReference>
<dbReference type="PROSITE" id="PS00866">
    <property type="entry name" value="CPSASE_1"/>
    <property type="match status" value="1"/>
</dbReference>
<dbReference type="SUPFAM" id="SSF51230">
    <property type="entry name" value="Single hybrid motif"/>
    <property type="match status" value="1"/>
</dbReference>
<evidence type="ECO:0000256" key="1">
    <source>
        <dbReference type="ARBA" id="ARBA00001953"/>
    </source>
</evidence>
<dbReference type="Pfam" id="PF02626">
    <property type="entry name" value="CT_A_B"/>
    <property type="match status" value="1"/>
</dbReference>
<dbReference type="Gene3D" id="3.30.1360.40">
    <property type="match status" value="1"/>
</dbReference>
<dbReference type="SUPFAM" id="SSF50891">
    <property type="entry name" value="Cyclophilin-like"/>
    <property type="match status" value="2"/>
</dbReference>
<dbReference type="Proteomes" id="UP000545493">
    <property type="component" value="Unassembled WGS sequence"/>
</dbReference>
<feature type="domain" description="Lipoyl-binding" evidence="8">
    <location>
        <begin position="1123"/>
        <end position="1194"/>
    </location>
</feature>
<dbReference type="GO" id="GO:0005524">
    <property type="term" value="F:ATP binding"/>
    <property type="evidence" value="ECO:0007669"/>
    <property type="project" value="UniProtKB-UniRule"/>
</dbReference>
<sequence>MFDRILVANRGEIACRVIATARRMGIETVAVYSTADRTSAHVRMADDAVLIGEAEVARSYLDSDAVLRAAVSSGAQAIHPGYGFLSEDSAFARATADAGLTFIGPTPRQLETFGDKAKAREAAARAGVPMLPGSGLLSDVDHALAEAERIGFPVIMKASGGGGGIGMRVVRGPVELRAAFDSVRRLAAEHFGNPAVFCERYVDQARHIEVQVVGDGEGRVVSLGDRDCSLQRRNQKVVEEAPAPALPATVRDRLHRSARALAESMNYASVGTVEFVYDARRERASFLEMNTRLQVEHGVTELVTDVDLVEWMIRIAAGDTAVLDGVPPEGPALTGHAIQARVYAEDPVRDHLPSAGTLSHVRLPDVPGVRVDTWIAEGQDVPPHYDPLLAKVMAHGADREEAISRLAGALARTRITGVHTNLGQLLAACDDPALRSATHTTATLPGVADTSPRIDVIEPGTLTTVQDWPGRLGFWEVGVPPSGPMDDLSFRLGNLALGNPEGAPGLECTLTGPTLRFAGATTVCVTGAEAPVTVDGKQVAQWEPVEVPAGGLLTVGTVTGAGVRAYVLFRGGLDVPRYLGSAATFPQGGIGGYTGRELRAGDTILPGVVRDDAADPRPVPARDRPRLTHDWTLAVLPGPQPAPDYFTVDDMAAIYAATWTVQVHAGRPGVRLSGPRPRWARDNGGEAGLHPSNLHDNAYSVGTVNFTGDTPALLGPDGPSLGGFACPMTVVSGDRWKLGQLRPDDRLRFHPVTEEAADAVRVPRAVNLPAARTDAAADTGVVLSIDQDDGRPAVVYRRAGDDAVLVEYGPMTLDLGLRMRIHALATALHARDERGIIDVTPGVRSLHIHTDPDVLGVRALTGLLAEIEGTLPSVDDMVVPSRELRLPLSWDDPSVAEAIERYTTNVRDDALYNPSNIEFIRRINGLATIEDVRRVVFEASYLVLGLGDVYLGAPAAVPIDPRHRLVTTKYNPARTWTAEGTVGIGGSYLCVYGMESPGGYQLIGRTVPIWSGVRQYGSFQEGVPWLLRFFDRIVWEPVSPEELADIRADLRTGRTTLDIREGTFDYAEYRKLLVGNAESIAVFTREQAEAFEAERRRWAAAGEFDRAGETVGFDAPGGLDIADGEVVVTAPMAASVWRTDVVAGSRVTSGEPLVTLEAMKLEMPVTAPVSGTVRQVLVAPGDQVAGGAPLLVVAEADEERVA</sequence>
<dbReference type="NCBIfam" id="TIGR02712">
    <property type="entry name" value="urea_carbox"/>
    <property type="match status" value="1"/>
</dbReference>
<gene>
    <name evidence="11" type="ORF">FHU38_002926</name>
</gene>
<dbReference type="GO" id="GO:0046872">
    <property type="term" value="F:metal ion binding"/>
    <property type="evidence" value="ECO:0007669"/>
    <property type="project" value="InterPro"/>
</dbReference>
<dbReference type="SMART" id="SM00878">
    <property type="entry name" value="Biotin_carb_C"/>
    <property type="match status" value="1"/>
</dbReference>
<name>A0A7X5ZR89_9PSEU</name>
<evidence type="ECO:0000256" key="6">
    <source>
        <dbReference type="ARBA" id="ARBA00023267"/>
    </source>
</evidence>
<dbReference type="InterPro" id="IPR011054">
    <property type="entry name" value="Rudment_hybrid_motif"/>
</dbReference>
<protein>
    <submittedName>
        <fullName evidence="11">Urea carboxylase</fullName>
        <ecNumber evidence="11">6.3.4.6</ecNumber>
    </submittedName>
</protein>
<dbReference type="SUPFAM" id="SSF56059">
    <property type="entry name" value="Glutathione synthetase ATP-binding domain-like"/>
    <property type="match status" value="1"/>
</dbReference>
<dbReference type="SUPFAM" id="SSF52440">
    <property type="entry name" value="PreATP-grasp domain"/>
    <property type="match status" value="1"/>
</dbReference>
<dbReference type="PROSITE" id="PS50975">
    <property type="entry name" value="ATP_GRASP"/>
    <property type="match status" value="1"/>
</dbReference>
<dbReference type="PROSITE" id="PS50979">
    <property type="entry name" value="BC"/>
    <property type="match status" value="1"/>
</dbReference>
<evidence type="ECO:0000256" key="5">
    <source>
        <dbReference type="ARBA" id="ARBA00022840"/>
    </source>
</evidence>
<keyword evidence="5 7" id="KW-0067">ATP-binding</keyword>
<dbReference type="InterPro" id="IPR011764">
    <property type="entry name" value="Biotin_carboxylation_dom"/>
</dbReference>
<evidence type="ECO:0000256" key="7">
    <source>
        <dbReference type="PROSITE-ProRule" id="PRU00409"/>
    </source>
</evidence>
<comment type="cofactor">
    <cofactor evidence="1">
        <name>biotin</name>
        <dbReference type="ChEBI" id="CHEBI:57586"/>
    </cofactor>
</comment>
<reference evidence="11 12" key="1">
    <citation type="submission" date="2020-03" db="EMBL/GenBank/DDBJ databases">
        <title>Sequencing the genomes of 1000 actinobacteria strains.</title>
        <authorList>
            <person name="Klenk H.-P."/>
        </authorList>
    </citation>
    <scope>NUCLEOTIDE SEQUENCE [LARGE SCALE GENOMIC DNA]</scope>
    <source>
        <strain evidence="11 12">DSM 45685</strain>
    </source>
</reference>
<dbReference type="Gene3D" id="2.40.50.100">
    <property type="match status" value="1"/>
</dbReference>
<dbReference type="InterPro" id="IPR003778">
    <property type="entry name" value="CT_A_B"/>
</dbReference>
<dbReference type="InterPro" id="IPR029000">
    <property type="entry name" value="Cyclophilin-like_dom_sf"/>
</dbReference>
<dbReference type="EC" id="6.3.4.6" evidence="11"/>
<keyword evidence="2 11" id="KW-0436">Ligase</keyword>
<keyword evidence="12" id="KW-1185">Reference proteome</keyword>
<evidence type="ECO:0000313" key="12">
    <source>
        <dbReference type="Proteomes" id="UP000545493"/>
    </source>
</evidence>
<keyword evidence="4" id="KW-0378">Hydrolase</keyword>
<dbReference type="InterPro" id="IPR005481">
    <property type="entry name" value="BC-like_N"/>
</dbReference>
<dbReference type="SMART" id="SM00796">
    <property type="entry name" value="AHS1"/>
    <property type="match status" value="1"/>
</dbReference>
<evidence type="ECO:0000256" key="4">
    <source>
        <dbReference type="ARBA" id="ARBA00022801"/>
    </source>
</evidence>